<evidence type="ECO:0000256" key="9">
    <source>
        <dbReference type="RuleBase" id="RU000682"/>
    </source>
</evidence>
<dbReference type="Proteomes" id="UP000317650">
    <property type="component" value="Chromosome 5"/>
</dbReference>
<dbReference type="InterPro" id="IPR017970">
    <property type="entry name" value="Homeobox_CS"/>
</dbReference>
<sequence>MKRFSSSDSFEGLEREDVFPIPIRPLGKGKHEERFQSLLPGRMEERFSSSDSFEGLEREDVFPIPIRPLGKGKHEERFQSLLPGRMEEVEEEEQLCLDGQSSLGEKKRRLSLNQVRALEKNFEAANRLDPERKVRLAQEVGLQPRQVAVWFQNRRAWWKTKQLERNYSDLKARHDALSLDHDALCRDKEALEANIRELKAELARSAMVAPDWNGKASEEKKRAAFIHKDGASDSDSSVLFNDEGSDQHNLMGFRSHCSSFLFENKAQDEGLILYREEPCSSLFSEEQVPSFSWYCSEGWD</sequence>
<evidence type="ECO:0000313" key="14">
    <source>
        <dbReference type="Proteomes" id="UP000317650"/>
    </source>
</evidence>
<keyword evidence="2 10" id="KW-0805">Transcription regulation</keyword>
<keyword evidence="3 8" id="KW-0238">DNA-binding</keyword>
<comment type="caution">
    <text evidence="13">The sequence shown here is derived from an EMBL/GenBank/DDBJ whole genome shotgun (WGS) entry which is preliminary data.</text>
</comment>
<accession>A0A4S8JWQ8</accession>
<dbReference type="AlphaFoldDB" id="A0A4S8JWQ8"/>
<dbReference type="InterPro" id="IPR045224">
    <property type="entry name" value="HDZip_class_I_plant"/>
</dbReference>
<evidence type="ECO:0000259" key="12">
    <source>
        <dbReference type="PROSITE" id="PS50071"/>
    </source>
</evidence>
<evidence type="ECO:0000256" key="7">
    <source>
        <dbReference type="ARBA" id="ARBA00025748"/>
    </source>
</evidence>
<keyword evidence="4 8" id="KW-0371">Homeobox</keyword>
<feature type="domain" description="Homeobox" evidence="12">
    <location>
        <begin position="101"/>
        <end position="161"/>
    </location>
</feature>
<dbReference type="GO" id="GO:0000976">
    <property type="term" value="F:transcription cis-regulatory region binding"/>
    <property type="evidence" value="ECO:0007669"/>
    <property type="project" value="UniProtKB-ARBA"/>
</dbReference>
<name>A0A4S8JWQ8_MUSBA</name>
<evidence type="ECO:0000256" key="2">
    <source>
        <dbReference type="ARBA" id="ARBA00023015"/>
    </source>
</evidence>
<evidence type="ECO:0000256" key="11">
    <source>
        <dbReference type="SAM" id="Coils"/>
    </source>
</evidence>
<feature type="coiled-coil region" evidence="11">
    <location>
        <begin position="160"/>
        <end position="208"/>
    </location>
</feature>
<dbReference type="GO" id="GO:0005634">
    <property type="term" value="C:nucleus"/>
    <property type="evidence" value="ECO:0007669"/>
    <property type="project" value="UniProtKB-SubCell"/>
</dbReference>
<dbReference type="PROSITE" id="PS00027">
    <property type="entry name" value="HOMEOBOX_1"/>
    <property type="match status" value="1"/>
</dbReference>
<evidence type="ECO:0000256" key="3">
    <source>
        <dbReference type="ARBA" id="ARBA00023125"/>
    </source>
</evidence>
<dbReference type="GO" id="GO:0045893">
    <property type="term" value="P:positive regulation of DNA-templated transcription"/>
    <property type="evidence" value="ECO:0007669"/>
    <property type="project" value="TreeGrafter"/>
</dbReference>
<reference evidence="13 14" key="1">
    <citation type="journal article" date="2019" name="Nat. Plants">
        <title>Genome sequencing of Musa balbisiana reveals subgenome evolution and function divergence in polyploid bananas.</title>
        <authorList>
            <person name="Yao X."/>
        </authorList>
    </citation>
    <scope>NUCLEOTIDE SEQUENCE [LARGE SCALE GENOMIC DNA]</scope>
    <source>
        <strain evidence="14">cv. DH-PKW</strain>
        <tissue evidence="13">Leaves</tissue>
    </source>
</reference>
<dbReference type="GO" id="GO:0000981">
    <property type="term" value="F:DNA-binding transcription factor activity, RNA polymerase II-specific"/>
    <property type="evidence" value="ECO:0007669"/>
    <property type="project" value="UniProtKB-UniRule"/>
</dbReference>
<keyword evidence="14" id="KW-1185">Reference proteome</keyword>
<dbReference type="SUPFAM" id="SSF46689">
    <property type="entry name" value="Homeodomain-like"/>
    <property type="match status" value="1"/>
</dbReference>
<feature type="DNA-binding region" description="Homeobox" evidence="8">
    <location>
        <begin position="103"/>
        <end position="162"/>
    </location>
</feature>
<dbReference type="PROSITE" id="PS50071">
    <property type="entry name" value="HOMEOBOX_2"/>
    <property type="match status" value="1"/>
</dbReference>
<protein>
    <recommendedName>
        <fullName evidence="10">Homeobox-leucine zipper protein</fullName>
    </recommendedName>
    <alternativeName>
        <fullName evidence="10">HD-ZIP protein</fullName>
    </alternativeName>
    <alternativeName>
        <fullName evidence="10">Homeodomain transcription factor</fullName>
    </alternativeName>
</protein>
<dbReference type="Pfam" id="PF02183">
    <property type="entry name" value="HALZ"/>
    <property type="match status" value="1"/>
</dbReference>
<dbReference type="InterPro" id="IPR003106">
    <property type="entry name" value="Leu_zip_homeo"/>
</dbReference>
<evidence type="ECO:0000313" key="13">
    <source>
        <dbReference type="EMBL" id="THU66701.1"/>
    </source>
</evidence>
<comment type="similarity">
    <text evidence="7 10">Belongs to the HD-ZIP homeobox family. Class I subfamily.</text>
</comment>
<proteinExistence type="inferred from homology"/>
<comment type="subcellular location">
    <subcellularLocation>
        <location evidence="1 8 9">Nucleus</location>
    </subcellularLocation>
</comment>
<evidence type="ECO:0000256" key="4">
    <source>
        <dbReference type="ARBA" id="ARBA00023155"/>
    </source>
</evidence>
<keyword evidence="6 8" id="KW-0539">Nucleus</keyword>
<dbReference type="CDD" id="cd00086">
    <property type="entry name" value="homeodomain"/>
    <property type="match status" value="1"/>
</dbReference>
<evidence type="ECO:0000256" key="5">
    <source>
        <dbReference type="ARBA" id="ARBA00023163"/>
    </source>
</evidence>
<evidence type="ECO:0000256" key="8">
    <source>
        <dbReference type="PROSITE-ProRule" id="PRU00108"/>
    </source>
</evidence>
<dbReference type="PANTHER" id="PTHR24326:SF547">
    <property type="entry name" value="HOMEOBOX-LEUCINE ZIPPER PROTEIN ATHB-6"/>
    <property type="match status" value="1"/>
</dbReference>
<evidence type="ECO:0000256" key="6">
    <source>
        <dbReference type="ARBA" id="ARBA00023242"/>
    </source>
</evidence>
<comment type="function">
    <text evidence="10">Transcription factor.</text>
</comment>
<organism evidence="13 14">
    <name type="scientific">Musa balbisiana</name>
    <name type="common">Banana</name>
    <dbReference type="NCBI Taxonomy" id="52838"/>
    <lineage>
        <taxon>Eukaryota</taxon>
        <taxon>Viridiplantae</taxon>
        <taxon>Streptophyta</taxon>
        <taxon>Embryophyta</taxon>
        <taxon>Tracheophyta</taxon>
        <taxon>Spermatophyta</taxon>
        <taxon>Magnoliopsida</taxon>
        <taxon>Liliopsida</taxon>
        <taxon>Zingiberales</taxon>
        <taxon>Musaceae</taxon>
        <taxon>Musa</taxon>
    </lineage>
</organism>
<keyword evidence="11" id="KW-0175">Coiled coil</keyword>
<dbReference type="FunFam" id="1.10.10.60:FF:000144">
    <property type="entry name" value="homeobox-leucine zipper protein ATHB-6-like"/>
    <property type="match status" value="1"/>
</dbReference>
<gene>
    <name evidence="13" type="ORF">C4D60_Mb05t16960</name>
</gene>
<keyword evidence="5 10" id="KW-0804">Transcription</keyword>
<dbReference type="SMART" id="SM00389">
    <property type="entry name" value="HOX"/>
    <property type="match status" value="1"/>
</dbReference>
<dbReference type="EMBL" id="PYDT01000003">
    <property type="protein sequence ID" value="THU66701.1"/>
    <property type="molecule type" value="Genomic_DNA"/>
</dbReference>
<evidence type="ECO:0000256" key="10">
    <source>
        <dbReference type="RuleBase" id="RU369038"/>
    </source>
</evidence>
<dbReference type="InterPro" id="IPR009057">
    <property type="entry name" value="Homeodomain-like_sf"/>
</dbReference>
<dbReference type="Gene3D" id="1.10.10.60">
    <property type="entry name" value="Homeodomain-like"/>
    <property type="match status" value="1"/>
</dbReference>
<dbReference type="Pfam" id="PF00046">
    <property type="entry name" value="Homeodomain"/>
    <property type="match status" value="1"/>
</dbReference>
<dbReference type="InterPro" id="IPR001356">
    <property type="entry name" value="HD"/>
</dbReference>
<dbReference type="PANTHER" id="PTHR24326">
    <property type="entry name" value="HOMEOBOX-LEUCINE ZIPPER PROTEIN"/>
    <property type="match status" value="1"/>
</dbReference>
<evidence type="ECO:0000256" key="1">
    <source>
        <dbReference type="ARBA" id="ARBA00004123"/>
    </source>
</evidence>